<sequence length="93" mass="9972">MEHQSVGETSCPLAIGAEDTVLAADYEPTLASSSDSVWRLDTPCGRTYSGRVDGISGAEGARVRIRIAAITHELLGWAQARLCEESEKDDHLA</sequence>
<dbReference type="RefSeq" id="WP_143051105.1">
    <property type="nucleotide sequence ID" value="NZ_FNUJ01000012.1"/>
</dbReference>
<keyword evidence="2" id="KW-1185">Reference proteome</keyword>
<dbReference type="EMBL" id="FNUJ01000012">
    <property type="protein sequence ID" value="SEF37108.1"/>
    <property type="molecule type" value="Genomic_DNA"/>
</dbReference>
<dbReference type="Proteomes" id="UP000198878">
    <property type="component" value="Unassembled WGS sequence"/>
</dbReference>
<evidence type="ECO:0000313" key="1">
    <source>
        <dbReference type="EMBL" id="SEF37108.1"/>
    </source>
</evidence>
<organism evidence="1 2">
    <name type="scientific">Amycolatopsis pretoriensis</name>
    <dbReference type="NCBI Taxonomy" id="218821"/>
    <lineage>
        <taxon>Bacteria</taxon>
        <taxon>Bacillati</taxon>
        <taxon>Actinomycetota</taxon>
        <taxon>Actinomycetes</taxon>
        <taxon>Pseudonocardiales</taxon>
        <taxon>Pseudonocardiaceae</taxon>
        <taxon>Amycolatopsis</taxon>
    </lineage>
</organism>
<evidence type="ECO:0000313" key="2">
    <source>
        <dbReference type="Proteomes" id="UP000198878"/>
    </source>
</evidence>
<accession>A0A1H5RHD1</accession>
<protein>
    <submittedName>
        <fullName evidence="1">Uncharacterized protein</fullName>
    </submittedName>
</protein>
<proteinExistence type="predicted"/>
<gene>
    <name evidence="1" type="ORF">SAMN05421837_112221</name>
</gene>
<dbReference type="AlphaFoldDB" id="A0A1H5RHD1"/>
<reference evidence="2" key="1">
    <citation type="submission" date="2016-10" db="EMBL/GenBank/DDBJ databases">
        <authorList>
            <person name="Varghese N."/>
            <person name="Submissions S."/>
        </authorList>
    </citation>
    <scope>NUCLEOTIDE SEQUENCE [LARGE SCALE GENOMIC DNA]</scope>
    <source>
        <strain evidence="2">DSM 44654</strain>
    </source>
</reference>
<name>A0A1H5RHD1_9PSEU</name>